<dbReference type="GO" id="GO:0006412">
    <property type="term" value="P:translation"/>
    <property type="evidence" value="ECO:0007669"/>
    <property type="project" value="UniProtKB-UniRule"/>
</dbReference>
<dbReference type="InterPro" id="IPR002677">
    <property type="entry name" value="Ribosomal_bL32"/>
</dbReference>
<evidence type="ECO:0000256" key="2">
    <source>
        <dbReference type="ARBA" id="ARBA00022980"/>
    </source>
</evidence>
<evidence type="ECO:0000313" key="8">
    <source>
        <dbReference type="Proteomes" id="UP000295244"/>
    </source>
</evidence>
<dbReference type="Gene3D" id="1.20.5.640">
    <property type="entry name" value="Single helix bin"/>
    <property type="match status" value="1"/>
</dbReference>
<evidence type="ECO:0000256" key="5">
    <source>
        <dbReference type="HAMAP-Rule" id="MF_00340"/>
    </source>
</evidence>
<dbReference type="Pfam" id="PF01783">
    <property type="entry name" value="Ribosomal_L32p"/>
    <property type="match status" value="1"/>
</dbReference>
<keyword evidence="8" id="KW-1185">Reference proteome</keyword>
<dbReference type="Proteomes" id="UP000295244">
    <property type="component" value="Unassembled WGS sequence"/>
</dbReference>
<evidence type="ECO:0000256" key="6">
    <source>
        <dbReference type="SAM" id="MobiDB-lite"/>
    </source>
</evidence>
<gene>
    <name evidence="5" type="primary">rpmF</name>
    <name evidence="7" type="ORF">E0L93_07945</name>
</gene>
<feature type="region of interest" description="Disordered" evidence="6">
    <location>
        <begin position="1"/>
        <end position="26"/>
    </location>
</feature>
<accession>A0A4R1BHF2</accession>
<evidence type="ECO:0000313" key="7">
    <source>
        <dbReference type="EMBL" id="TCJ16659.1"/>
    </source>
</evidence>
<proteinExistence type="inferred from homology"/>
<dbReference type="RefSeq" id="WP_132690717.1">
    <property type="nucleotide sequence ID" value="NZ_SKBU01000015.1"/>
</dbReference>
<sequence length="61" mass="6739">MAVPKRKTSRARRNKRRAHHALGTPGLVPCPTCGAPTLPHRVCRECGSYKGRTVTEVEITE</sequence>
<evidence type="ECO:0000256" key="1">
    <source>
        <dbReference type="ARBA" id="ARBA00008560"/>
    </source>
</evidence>
<dbReference type="AlphaFoldDB" id="A0A4R1BHF2"/>
<comment type="similarity">
    <text evidence="1 5">Belongs to the bacterial ribosomal protein bL32 family.</text>
</comment>
<dbReference type="GO" id="GO:0015934">
    <property type="term" value="C:large ribosomal subunit"/>
    <property type="evidence" value="ECO:0007669"/>
    <property type="project" value="InterPro"/>
</dbReference>
<evidence type="ECO:0000256" key="4">
    <source>
        <dbReference type="ARBA" id="ARBA00035178"/>
    </source>
</evidence>
<dbReference type="PANTHER" id="PTHR35534">
    <property type="entry name" value="50S RIBOSOMAL PROTEIN L32"/>
    <property type="match status" value="1"/>
</dbReference>
<keyword evidence="2 5" id="KW-0689">Ribosomal protein</keyword>
<dbReference type="NCBIfam" id="TIGR01031">
    <property type="entry name" value="rpmF_bact"/>
    <property type="match status" value="1"/>
</dbReference>
<evidence type="ECO:0000256" key="3">
    <source>
        <dbReference type="ARBA" id="ARBA00023274"/>
    </source>
</evidence>
<dbReference type="SUPFAM" id="SSF57829">
    <property type="entry name" value="Zn-binding ribosomal proteins"/>
    <property type="match status" value="1"/>
</dbReference>
<dbReference type="GO" id="GO:0003735">
    <property type="term" value="F:structural constituent of ribosome"/>
    <property type="evidence" value="ECO:0007669"/>
    <property type="project" value="InterPro"/>
</dbReference>
<dbReference type="InterPro" id="IPR011332">
    <property type="entry name" value="Ribosomal_zn-bd"/>
</dbReference>
<organism evidence="7 8">
    <name type="scientific">Rubrobacter taiwanensis</name>
    <dbReference type="NCBI Taxonomy" id="185139"/>
    <lineage>
        <taxon>Bacteria</taxon>
        <taxon>Bacillati</taxon>
        <taxon>Actinomycetota</taxon>
        <taxon>Rubrobacteria</taxon>
        <taxon>Rubrobacterales</taxon>
        <taxon>Rubrobacteraceae</taxon>
        <taxon>Rubrobacter</taxon>
    </lineage>
</organism>
<dbReference type="EMBL" id="SKBU01000015">
    <property type="protein sequence ID" value="TCJ16659.1"/>
    <property type="molecule type" value="Genomic_DNA"/>
</dbReference>
<protein>
    <recommendedName>
        <fullName evidence="4 5">Large ribosomal subunit protein bL32</fullName>
    </recommendedName>
</protein>
<name>A0A4R1BHF2_9ACTN</name>
<feature type="compositionally biased region" description="Basic residues" evidence="6">
    <location>
        <begin position="1"/>
        <end position="20"/>
    </location>
</feature>
<dbReference type="InterPro" id="IPR044957">
    <property type="entry name" value="Ribosomal_bL32_bact"/>
</dbReference>
<comment type="caution">
    <text evidence="7">The sequence shown here is derived from an EMBL/GenBank/DDBJ whole genome shotgun (WGS) entry which is preliminary data.</text>
</comment>
<keyword evidence="3 5" id="KW-0687">Ribonucleoprotein</keyword>
<reference evidence="7 8" key="1">
    <citation type="submission" date="2019-03" db="EMBL/GenBank/DDBJ databases">
        <title>Whole genome sequence of a novel Rubrobacter taiwanensis strain, isolated from Yellowstone National Park.</title>
        <authorList>
            <person name="Freed S."/>
            <person name="Ramaley R.F."/>
            <person name="Kyndt J.A."/>
        </authorList>
    </citation>
    <scope>NUCLEOTIDE SEQUENCE [LARGE SCALE GENOMIC DNA]</scope>
    <source>
        <strain evidence="7 8">Yellowstone</strain>
    </source>
</reference>
<dbReference type="OrthoDB" id="9807363at2"/>
<dbReference type="HAMAP" id="MF_00340">
    <property type="entry name" value="Ribosomal_bL32"/>
    <property type="match status" value="1"/>
</dbReference>
<dbReference type="PANTHER" id="PTHR35534:SF1">
    <property type="entry name" value="LARGE RIBOSOMAL SUBUNIT PROTEIN BL32"/>
    <property type="match status" value="1"/>
</dbReference>